<dbReference type="SUPFAM" id="SSF48403">
    <property type="entry name" value="Ankyrin repeat"/>
    <property type="match status" value="1"/>
</dbReference>
<dbReference type="SMART" id="SM00248">
    <property type="entry name" value="ANK"/>
    <property type="match status" value="1"/>
</dbReference>
<dbReference type="Gene3D" id="1.25.40.20">
    <property type="entry name" value="Ankyrin repeat-containing domain"/>
    <property type="match status" value="1"/>
</dbReference>
<evidence type="ECO:0000313" key="4">
    <source>
        <dbReference type="Proteomes" id="UP000193642"/>
    </source>
</evidence>
<feature type="compositionally biased region" description="Polar residues" evidence="2">
    <location>
        <begin position="627"/>
        <end position="641"/>
    </location>
</feature>
<feature type="region of interest" description="Disordered" evidence="2">
    <location>
        <begin position="484"/>
        <end position="509"/>
    </location>
</feature>
<feature type="compositionally biased region" description="Low complexity" evidence="2">
    <location>
        <begin position="538"/>
        <end position="581"/>
    </location>
</feature>
<name>A0A1Y2C6W1_9FUNG</name>
<accession>A0A1Y2C6W1</accession>
<evidence type="ECO:0000256" key="1">
    <source>
        <dbReference type="PROSITE-ProRule" id="PRU00023"/>
    </source>
</evidence>
<feature type="region of interest" description="Disordered" evidence="2">
    <location>
        <begin position="538"/>
        <end position="661"/>
    </location>
</feature>
<feature type="region of interest" description="Disordered" evidence="2">
    <location>
        <begin position="1"/>
        <end position="77"/>
    </location>
</feature>
<reference evidence="3 4" key="1">
    <citation type="submission" date="2016-07" db="EMBL/GenBank/DDBJ databases">
        <title>Pervasive Adenine N6-methylation of Active Genes in Fungi.</title>
        <authorList>
            <consortium name="DOE Joint Genome Institute"/>
            <person name="Mondo S.J."/>
            <person name="Dannebaum R.O."/>
            <person name="Kuo R.C."/>
            <person name="Labutti K."/>
            <person name="Haridas S."/>
            <person name="Kuo A."/>
            <person name="Salamov A."/>
            <person name="Ahrendt S.R."/>
            <person name="Lipzen A."/>
            <person name="Sullivan W."/>
            <person name="Andreopoulos W.B."/>
            <person name="Clum A."/>
            <person name="Lindquist E."/>
            <person name="Daum C."/>
            <person name="Ramamoorthy G.K."/>
            <person name="Gryganskyi A."/>
            <person name="Culley D."/>
            <person name="Magnuson J.K."/>
            <person name="James T.Y."/>
            <person name="O'Malley M.A."/>
            <person name="Stajich J.E."/>
            <person name="Spatafora J.W."/>
            <person name="Visel A."/>
            <person name="Grigoriev I.V."/>
        </authorList>
    </citation>
    <scope>NUCLEOTIDE SEQUENCE [LARGE SCALE GENOMIC DNA]</scope>
    <source>
        <strain evidence="3 4">JEL800</strain>
    </source>
</reference>
<feature type="compositionally biased region" description="Low complexity" evidence="2">
    <location>
        <begin position="499"/>
        <end position="509"/>
    </location>
</feature>
<dbReference type="AlphaFoldDB" id="A0A1Y2C6W1"/>
<keyword evidence="4" id="KW-1185">Reference proteome</keyword>
<feature type="compositionally biased region" description="Basic and acidic residues" evidence="2">
    <location>
        <begin position="9"/>
        <end position="19"/>
    </location>
</feature>
<proteinExistence type="predicted"/>
<feature type="compositionally biased region" description="Polar residues" evidence="2">
    <location>
        <begin position="486"/>
        <end position="498"/>
    </location>
</feature>
<dbReference type="PROSITE" id="PS50088">
    <property type="entry name" value="ANK_REPEAT"/>
    <property type="match status" value="1"/>
</dbReference>
<dbReference type="InterPro" id="IPR002110">
    <property type="entry name" value="Ankyrin_rpt"/>
</dbReference>
<organism evidence="3 4">
    <name type="scientific">Rhizoclosmatium globosum</name>
    <dbReference type="NCBI Taxonomy" id="329046"/>
    <lineage>
        <taxon>Eukaryota</taxon>
        <taxon>Fungi</taxon>
        <taxon>Fungi incertae sedis</taxon>
        <taxon>Chytridiomycota</taxon>
        <taxon>Chytridiomycota incertae sedis</taxon>
        <taxon>Chytridiomycetes</taxon>
        <taxon>Chytridiales</taxon>
        <taxon>Chytriomycetaceae</taxon>
        <taxon>Rhizoclosmatium</taxon>
    </lineage>
</organism>
<comment type="caution">
    <text evidence="3">The sequence shown here is derived from an EMBL/GenBank/DDBJ whole genome shotgun (WGS) entry which is preliminary data.</text>
</comment>
<gene>
    <name evidence="3" type="ORF">BCR33DRAFT_717966</name>
</gene>
<sequence>MRSRTSSANKDKDKSKDIDGDAQSIASVSSAASSSSSSTNGGMGIGLSFLNIRKRIGSKDEPPSSSSSSSATASLSGVPSNKKLFARASAAASNANANTNTNTDIGDSTASPASPASVAHSRSLSARSKASNASASAASGPLLSTALSPSLLTNSTGTRRSFADFRLADTRQQKQRRCLFALQKLLIKYRQENVQIGVSATLSHQKKPFKEPKFKDDKRLAFGKLGGLLQKKRRRRSRTEIFHLINLAIIDQSPAYACQLLDDLSSSALRKKFPLHANRAFYSALGQCMEPLCLSMLEKGFPISVNAPIIIKGSANLWKYGPRESTTGNVVSKFKRISQASATAANSKNLAPPSQDGSQTSPSIHLPSYFMAAVGLGLENVVRGMVKRADVNQNWHGLTPLHITACKNLIGLTQFLLDAGADPSIGILVSQYALLRKLKSINANNVTNISPALKLQQPSLTNTSTNIPVSATSSFNATAAGAGTAPSITNTSPTPNVQSSANSISSASNTPSLSIATTATATAAPVSSSTTALGTTLTATNVSASNRSRSPSPSGDSTTPANNSLSSNVSERSRASSLSAATGVSFVENNLKTMGPSTTATGTTTATAAAGTTQSTTLGPPGAILKKQSSGGTSIRSANRSINRDASRGDPSTPTKPQTGYVFYPQAGSTDKGLFNNEAEKRRSSVFHMWNDDFMKDRVIFPVELAAACGNCDLARLLLA</sequence>
<feature type="region of interest" description="Disordered" evidence="2">
    <location>
        <begin position="95"/>
        <end position="125"/>
    </location>
</feature>
<evidence type="ECO:0000256" key="2">
    <source>
        <dbReference type="SAM" id="MobiDB-lite"/>
    </source>
</evidence>
<feature type="compositionally biased region" description="Polar residues" evidence="2">
    <location>
        <begin position="587"/>
        <end position="596"/>
    </location>
</feature>
<dbReference type="STRING" id="329046.A0A1Y2C6W1"/>
<feature type="repeat" description="ANK" evidence="1">
    <location>
        <begin position="396"/>
        <end position="422"/>
    </location>
</feature>
<dbReference type="PROSITE" id="PS50297">
    <property type="entry name" value="ANK_REP_REGION"/>
    <property type="match status" value="1"/>
</dbReference>
<dbReference type="InterPro" id="IPR036770">
    <property type="entry name" value="Ankyrin_rpt-contain_sf"/>
</dbReference>
<dbReference type="Pfam" id="PF00023">
    <property type="entry name" value="Ank"/>
    <property type="match status" value="1"/>
</dbReference>
<protein>
    <submittedName>
        <fullName evidence="3">Uncharacterized protein</fullName>
    </submittedName>
</protein>
<dbReference type="OrthoDB" id="194358at2759"/>
<feature type="compositionally biased region" description="Low complexity" evidence="2">
    <location>
        <begin position="21"/>
        <end position="38"/>
    </location>
</feature>
<dbReference type="Proteomes" id="UP000193642">
    <property type="component" value="Unassembled WGS sequence"/>
</dbReference>
<feature type="compositionally biased region" description="Low complexity" evidence="2">
    <location>
        <begin position="64"/>
        <end position="76"/>
    </location>
</feature>
<evidence type="ECO:0000313" key="3">
    <source>
        <dbReference type="EMBL" id="ORY42772.1"/>
    </source>
</evidence>
<dbReference type="EMBL" id="MCGO01000027">
    <property type="protein sequence ID" value="ORY42772.1"/>
    <property type="molecule type" value="Genomic_DNA"/>
</dbReference>
<keyword evidence="1" id="KW-0040">ANK repeat</keyword>
<feature type="compositionally biased region" description="Low complexity" evidence="2">
    <location>
        <begin position="597"/>
        <end position="617"/>
    </location>
</feature>
<feature type="non-terminal residue" evidence="3">
    <location>
        <position position="720"/>
    </location>
</feature>